<dbReference type="EMBL" id="BOOW01000019">
    <property type="protein sequence ID" value="GII92856.1"/>
    <property type="molecule type" value="Genomic_DNA"/>
</dbReference>
<protein>
    <recommendedName>
        <fullName evidence="3">Winged helix DNA-binding domain-containing protein</fullName>
    </recommendedName>
</protein>
<dbReference type="Proteomes" id="UP000606172">
    <property type="component" value="Unassembled WGS sequence"/>
</dbReference>
<accession>A0A919RFB9</accession>
<dbReference type="AlphaFoldDB" id="A0A919RFB9"/>
<dbReference type="PANTHER" id="PTHR38479">
    <property type="entry name" value="LMO0824 PROTEIN"/>
    <property type="match status" value="1"/>
</dbReference>
<organism evidence="1 2">
    <name type="scientific">Sinosporangium siamense</name>
    <dbReference type="NCBI Taxonomy" id="1367973"/>
    <lineage>
        <taxon>Bacteria</taxon>
        <taxon>Bacillati</taxon>
        <taxon>Actinomycetota</taxon>
        <taxon>Actinomycetes</taxon>
        <taxon>Streptosporangiales</taxon>
        <taxon>Streptosporangiaceae</taxon>
        <taxon>Sinosporangium</taxon>
    </lineage>
</organism>
<dbReference type="Pfam" id="PF06224">
    <property type="entry name" value="AlkZ-like"/>
    <property type="match status" value="1"/>
</dbReference>
<comment type="caution">
    <text evidence="1">The sequence shown here is derived from an EMBL/GenBank/DDBJ whole genome shotgun (WGS) entry which is preliminary data.</text>
</comment>
<dbReference type="InterPro" id="IPR009351">
    <property type="entry name" value="AlkZ-like"/>
</dbReference>
<keyword evidence="2" id="KW-1185">Reference proteome</keyword>
<reference evidence="1" key="1">
    <citation type="submission" date="2021-01" db="EMBL/GenBank/DDBJ databases">
        <title>Whole genome shotgun sequence of Sinosporangium siamense NBRC 109515.</title>
        <authorList>
            <person name="Komaki H."/>
            <person name="Tamura T."/>
        </authorList>
    </citation>
    <scope>NUCLEOTIDE SEQUENCE</scope>
    <source>
        <strain evidence="1">NBRC 109515</strain>
    </source>
</reference>
<gene>
    <name evidence="1" type="ORF">Ssi02_30870</name>
</gene>
<sequence length="375" mass="40216">MIKLTWDNVLAWRAGRQLLGAGGGVEEIVHRLCGVQAQVASSAATAVAVRRAAPEPGEVERALAERRLVKTWAMRGTLHLLTVEDAGAFLSLLASGRTWEKGSWQRTFVTLTQLEAIAEAVAHALDSRVLTREELVAEVLDRTGDPGLAEHLRSGWGSVLKPLAFQGLLCHGPSRANGDSTGGRVTFTRPDTFLPGWKGLPAPEEAAAVAVPAYLGAYGPAPIEAFDQWLLRGTLRKPALRSWVAALGDTLTPVEIEGRPALARTQDLDDLATATPSGSLRLLPAFDQSVLGPGTGDTELIPADRRSEISRAAGWISPVVLVDGRVCGTWEAKDDTLTVTWWQERGPLPRESLAHEADRLGTILGRSFQVSTVTT</sequence>
<name>A0A919RFB9_9ACTN</name>
<evidence type="ECO:0000313" key="1">
    <source>
        <dbReference type="EMBL" id="GII92856.1"/>
    </source>
</evidence>
<evidence type="ECO:0008006" key="3">
    <source>
        <dbReference type="Google" id="ProtNLM"/>
    </source>
</evidence>
<dbReference type="PANTHER" id="PTHR38479:SF2">
    <property type="entry name" value="WINGED HELIX DNA-BINDING DOMAIN-CONTAINING PROTEIN"/>
    <property type="match status" value="1"/>
</dbReference>
<dbReference type="RefSeq" id="WP_204025983.1">
    <property type="nucleotide sequence ID" value="NZ_BOOW01000019.1"/>
</dbReference>
<evidence type="ECO:0000313" key="2">
    <source>
        <dbReference type="Proteomes" id="UP000606172"/>
    </source>
</evidence>
<proteinExistence type="predicted"/>